<dbReference type="Gene3D" id="1.10.274.20">
    <property type="entry name" value="Phenylalanine ammonia-lyase 1, domain 3"/>
    <property type="match status" value="1"/>
</dbReference>
<dbReference type="GO" id="GO:0016841">
    <property type="term" value="F:ammonia-lyase activity"/>
    <property type="evidence" value="ECO:0007669"/>
    <property type="project" value="InterPro"/>
</dbReference>
<dbReference type="GeneID" id="70242382"/>
<dbReference type="RefSeq" id="XP_046067424.1">
    <property type="nucleotide sequence ID" value="XM_046212095.1"/>
</dbReference>
<evidence type="ECO:0000256" key="1">
    <source>
        <dbReference type="ARBA" id="ARBA00007238"/>
    </source>
</evidence>
<dbReference type="Pfam" id="PF00221">
    <property type="entry name" value="Lyase_aromatic"/>
    <property type="match status" value="1"/>
</dbReference>
<evidence type="ECO:0000313" key="4">
    <source>
        <dbReference type="Proteomes" id="UP001201262"/>
    </source>
</evidence>
<keyword evidence="2" id="KW-0456">Lyase</keyword>
<dbReference type="Gene3D" id="1.20.200.10">
    <property type="entry name" value="Fumarase/aspartase (Central domain)"/>
    <property type="match status" value="1"/>
</dbReference>
<sequence length="699" mass="75734">MGSQSNHLLKVHELWRLLRQRTKEGSYELDGQHLHIAEVVATAQQGSIPHLSQDPKLNQSLQDSVDVLFDHLSKGWYVYGVNTGFGGSADSRTTEVIELQKSLMQHTQSGILSRPSDGSKIPGHSMPLAWVRAAMVVRCNSTLRGHSAVSFLTIKAMANLLEYRLTPVVPLRGSVSASGDLMPLAYAAGSLEGNPDILLERNGKVQASHLALEEAGLQRISLGPKEGLSLINGTSASAGLGALVVAESHFLALLTQVLAGGAVEALRGSSESFHPFIAESRPHPGQIESARNIHYFLRGSHLSRDVLEPKNRRREDLVQDRYSLRSAPQWIGPQLEDLLLADQQISIELNSSCDNPLVDSVASDIYYGCNFQAASVTSAMEKVRLALQMFGRILFAQSTEMIDPHLSGGLPANLAADDPSLSFTMKGVDVNMAAYMAELSYLANPLSSHVQAAEMHNQSVNSMALASARMSFDAVDILTKMSACSVYVVCQALDLRSLHIKFLTEATKSISSVTANLFSTTIDAQQLDSLQIALQAHTTTAWASTSKLDLRVRCELLVNSAVPIVVSHANGAVADVVQWKEQATNAVHETWKTTTKAFSEAPHTPQLLGKGSLALYEFVRNKLGVPFHEGFVEHPTTDNNTLRGRPKRTIGGWISIIHDSIQDHSIYDGLLALVEEGLLNSKTGTNGSNGTNGEHQVVE</sequence>
<dbReference type="AlphaFoldDB" id="A0AAD4KLM6"/>
<name>A0AAD4KLM6_9EURO</name>
<dbReference type="Gene3D" id="1.10.275.10">
    <property type="entry name" value="Fumarase/aspartase (N-terminal domain)"/>
    <property type="match status" value="1"/>
</dbReference>
<accession>A0AAD4KLM6</accession>
<dbReference type="Proteomes" id="UP001201262">
    <property type="component" value="Unassembled WGS sequence"/>
</dbReference>
<gene>
    <name evidence="3" type="ORF">BGW36DRAFT_305717</name>
</gene>
<dbReference type="NCBIfam" id="TIGR01226">
    <property type="entry name" value="phe_am_lyase"/>
    <property type="match status" value="1"/>
</dbReference>
<organism evidence="3 4">
    <name type="scientific">Talaromyces proteolyticus</name>
    <dbReference type="NCBI Taxonomy" id="1131652"/>
    <lineage>
        <taxon>Eukaryota</taxon>
        <taxon>Fungi</taxon>
        <taxon>Dikarya</taxon>
        <taxon>Ascomycota</taxon>
        <taxon>Pezizomycotina</taxon>
        <taxon>Eurotiomycetes</taxon>
        <taxon>Eurotiomycetidae</taxon>
        <taxon>Eurotiales</taxon>
        <taxon>Trichocomaceae</taxon>
        <taxon>Talaromyces</taxon>
        <taxon>Talaromyces sect. Bacilispori</taxon>
    </lineage>
</organism>
<dbReference type="GO" id="GO:0006559">
    <property type="term" value="P:L-phenylalanine catabolic process"/>
    <property type="evidence" value="ECO:0007669"/>
    <property type="project" value="InterPro"/>
</dbReference>
<comment type="caution">
    <text evidence="3">The sequence shown here is derived from an EMBL/GenBank/DDBJ whole genome shotgun (WGS) entry which is preliminary data.</text>
</comment>
<evidence type="ECO:0000256" key="2">
    <source>
        <dbReference type="RuleBase" id="RU003954"/>
    </source>
</evidence>
<protein>
    <submittedName>
        <fullName evidence="3">Phenylalanine ammonia-lyase</fullName>
    </submittedName>
</protein>
<evidence type="ECO:0000313" key="3">
    <source>
        <dbReference type="EMBL" id="KAH8691332.1"/>
    </source>
</evidence>
<proteinExistence type="inferred from homology"/>
<dbReference type="InterPro" id="IPR024083">
    <property type="entry name" value="Fumarase/histidase_N"/>
</dbReference>
<dbReference type="PROSITE" id="PS00488">
    <property type="entry name" value="PAL_HISTIDASE"/>
    <property type="match status" value="1"/>
</dbReference>
<dbReference type="InterPro" id="IPR001106">
    <property type="entry name" value="Aromatic_Lyase"/>
</dbReference>
<dbReference type="InterPro" id="IPR005922">
    <property type="entry name" value="Phe_NH3-lyase"/>
</dbReference>
<dbReference type="InterPro" id="IPR023144">
    <property type="entry name" value="Phe_NH3-lyase_shielding_dom_sf"/>
</dbReference>
<dbReference type="InterPro" id="IPR008948">
    <property type="entry name" value="L-Aspartase-like"/>
</dbReference>
<keyword evidence="4" id="KW-1185">Reference proteome</keyword>
<dbReference type="PANTHER" id="PTHR10362">
    <property type="entry name" value="HISTIDINE AMMONIA-LYASE"/>
    <property type="match status" value="1"/>
</dbReference>
<comment type="similarity">
    <text evidence="1 2">Belongs to the PAL/histidase family.</text>
</comment>
<dbReference type="EMBL" id="JAJTJA010000012">
    <property type="protein sequence ID" value="KAH8691332.1"/>
    <property type="molecule type" value="Genomic_DNA"/>
</dbReference>
<dbReference type="GO" id="GO:0005737">
    <property type="term" value="C:cytoplasm"/>
    <property type="evidence" value="ECO:0007669"/>
    <property type="project" value="InterPro"/>
</dbReference>
<reference evidence="3" key="1">
    <citation type="submission" date="2021-12" db="EMBL/GenBank/DDBJ databases">
        <title>Convergent genome expansion in fungi linked to evolution of root-endophyte symbiosis.</title>
        <authorList>
            <consortium name="DOE Joint Genome Institute"/>
            <person name="Ke Y.-H."/>
            <person name="Bonito G."/>
            <person name="Liao H.-L."/>
            <person name="Looney B."/>
            <person name="Rojas-Flechas A."/>
            <person name="Nash J."/>
            <person name="Hameed K."/>
            <person name="Schadt C."/>
            <person name="Martin F."/>
            <person name="Crous P.W."/>
            <person name="Miettinen O."/>
            <person name="Magnuson J.K."/>
            <person name="Labbe J."/>
            <person name="Jacobson D."/>
            <person name="Doktycz M.J."/>
            <person name="Veneault-Fourrey C."/>
            <person name="Kuo A."/>
            <person name="Mondo S."/>
            <person name="Calhoun S."/>
            <person name="Riley R."/>
            <person name="Ohm R."/>
            <person name="LaButti K."/>
            <person name="Andreopoulos B."/>
            <person name="Pangilinan J."/>
            <person name="Nolan M."/>
            <person name="Tritt A."/>
            <person name="Clum A."/>
            <person name="Lipzen A."/>
            <person name="Daum C."/>
            <person name="Barry K."/>
            <person name="Grigoriev I.V."/>
            <person name="Vilgalys R."/>
        </authorList>
    </citation>
    <scope>NUCLEOTIDE SEQUENCE</scope>
    <source>
        <strain evidence="3">PMI_201</strain>
    </source>
</reference>
<dbReference type="CDD" id="cd00332">
    <property type="entry name" value="PAL-HAL"/>
    <property type="match status" value="1"/>
</dbReference>
<dbReference type="InterPro" id="IPR022313">
    <property type="entry name" value="Phe/His_NH3-lyase_AS"/>
</dbReference>
<dbReference type="SUPFAM" id="SSF48557">
    <property type="entry name" value="L-aspartase-like"/>
    <property type="match status" value="1"/>
</dbReference>